<evidence type="ECO:0000313" key="4">
    <source>
        <dbReference type="Proteomes" id="UP000284779"/>
    </source>
</evidence>
<dbReference type="CDD" id="cd00093">
    <property type="entry name" value="HTH_XRE"/>
    <property type="match status" value="1"/>
</dbReference>
<protein>
    <submittedName>
        <fullName evidence="3">XRE family transcriptional regulator</fullName>
    </submittedName>
</protein>
<dbReference type="Pfam" id="PF01381">
    <property type="entry name" value="HTH_3"/>
    <property type="match status" value="1"/>
</dbReference>
<dbReference type="GO" id="GO:0003677">
    <property type="term" value="F:DNA binding"/>
    <property type="evidence" value="ECO:0007669"/>
    <property type="project" value="UniProtKB-KW"/>
</dbReference>
<dbReference type="AlphaFoldDB" id="A0A413R948"/>
<reference evidence="3 4" key="1">
    <citation type="submission" date="2018-08" db="EMBL/GenBank/DDBJ databases">
        <title>A genome reference for cultivated species of the human gut microbiota.</title>
        <authorList>
            <person name="Zou Y."/>
            <person name="Xue W."/>
            <person name="Luo G."/>
        </authorList>
    </citation>
    <scope>NUCLEOTIDE SEQUENCE [LARGE SCALE GENOMIC DNA]</scope>
    <source>
        <strain evidence="3 4">AM44-11BH</strain>
    </source>
</reference>
<dbReference type="EMBL" id="QSFD01000005">
    <property type="protein sequence ID" value="RHA18773.1"/>
    <property type="molecule type" value="Genomic_DNA"/>
</dbReference>
<gene>
    <name evidence="3" type="ORF">DW944_06765</name>
</gene>
<dbReference type="InterPro" id="IPR001387">
    <property type="entry name" value="Cro/C1-type_HTH"/>
</dbReference>
<sequence length="237" mass="25390">MCNILATNIQTYRKKSGMTQEELANKLGVSFQAVSKWENAKSLPDILFLPVLADLFNCNIDELFSRKSEPNVNNEYCTELPWEDDGVIRGVVCKGRKILQKKDNITEKFTFEIIGDAKSVQSQCNIYVEGCVSGGCNANGEVNITGHLSGGCNSNGNVTVGGHFSGGCNAGENITVGGDLSGDINCGETVQVNGNVKADKIKGNLVCNSIKCDKVEGNVVCNSIDSDIVKGDIKIKN</sequence>
<dbReference type="PANTHER" id="PTHR46558:SF11">
    <property type="entry name" value="HTH-TYPE TRANSCRIPTIONAL REGULATOR XRE"/>
    <property type="match status" value="1"/>
</dbReference>
<keyword evidence="4" id="KW-1185">Reference proteome</keyword>
<name>A0A413R948_9FIRM</name>
<dbReference type="PANTHER" id="PTHR46558">
    <property type="entry name" value="TRACRIPTIONAL REGULATORY PROTEIN-RELATED-RELATED"/>
    <property type="match status" value="1"/>
</dbReference>
<dbReference type="InterPro" id="IPR010982">
    <property type="entry name" value="Lambda_DNA-bd_dom_sf"/>
</dbReference>
<evidence type="ECO:0000313" key="3">
    <source>
        <dbReference type="EMBL" id="RHA18773.1"/>
    </source>
</evidence>
<evidence type="ECO:0000256" key="1">
    <source>
        <dbReference type="ARBA" id="ARBA00023125"/>
    </source>
</evidence>
<keyword evidence="1" id="KW-0238">DNA-binding</keyword>
<evidence type="ECO:0000259" key="2">
    <source>
        <dbReference type="PROSITE" id="PS50943"/>
    </source>
</evidence>
<proteinExistence type="predicted"/>
<dbReference type="PROSITE" id="PS50943">
    <property type="entry name" value="HTH_CROC1"/>
    <property type="match status" value="1"/>
</dbReference>
<comment type="caution">
    <text evidence="3">The sequence shown here is derived from an EMBL/GenBank/DDBJ whole genome shotgun (WGS) entry which is preliminary data.</text>
</comment>
<feature type="domain" description="HTH cro/C1-type" evidence="2">
    <location>
        <begin position="9"/>
        <end position="63"/>
    </location>
</feature>
<organism evidence="3 4">
    <name type="scientific">Eubacterium ventriosum</name>
    <dbReference type="NCBI Taxonomy" id="39496"/>
    <lineage>
        <taxon>Bacteria</taxon>
        <taxon>Bacillati</taxon>
        <taxon>Bacillota</taxon>
        <taxon>Clostridia</taxon>
        <taxon>Eubacteriales</taxon>
        <taxon>Eubacteriaceae</taxon>
        <taxon>Eubacterium</taxon>
    </lineage>
</organism>
<dbReference type="Gene3D" id="1.10.260.40">
    <property type="entry name" value="lambda repressor-like DNA-binding domains"/>
    <property type="match status" value="1"/>
</dbReference>
<accession>A0A413R948</accession>
<dbReference type="SMART" id="SM00530">
    <property type="entry name" value="HTH_XRE"/>
    <property type="match status" value="1"/>
</dbReference>
<dbReference type="SUPFAM" id="SSF47413">
    <property type="entry name" value="lambda repressor-like DNA-binding domains"/>
    <property type="match status" value="1"/>
</dbReference>
<dbReference type="Proteomes" id="UP000284779">
    <property type="component" value="Unassembled WGS sequence"/>
</dbReference>